<keyword evidence="3" id="KW-0812">Transmembrane</keyword>
<dbReference type="GO" id="GO:0008962">
    <property type="term" value="F:phosphatidylglycerophosphatase activity"/>
    <property type="evidence" value="ECO:0007669"/>
    <property type="project" value="UniProtKB-EC"/>
</dbReference>
<feature type="transmembrane region" description="Helical" evidence="3">
    <location>
        <begin position="422"/>
        <end position="440"/>
    </location>
</feature>
<dbReference type="AlphaFoldDB" id="A0AAF0FCL0"/>
<dbReference type="Proteomes" id="UP001214628">
    <property type="component" value="Chromosome 1"/>
</dbReference>
<dbReference type="InterPro" id="IPR027706">
    <property type="entry name" value="PGP_Pase"/>
</dbReference>
<sequence>MVNLPGVWAVANILARPGIARPYLTVNSISQIDWQKVHASGVRYLVFDKDNCITRPHEDQLAPALTHSWNECKRVFGSENILLVSNSAGTRSDPSGLAAENVSSKLGIPVLLHASKKPSKSCAKQVVDYFVAKSQLNQAGETLPHILVIGDRITTDMVLASRIAKLLGKHSGKRLSGLQFDSTEGIRTPLCASVLTTWLWASESLGTRFMRDAESRLLKNLVRAGIPPGGGWNTRHSFSPPSWLREMPQSIPPATPEPSPESLVLSAVTSRLPSWFTAPFKVFARIGRQIARVGPIERAMRSGREARNAIFAEIFNTVKHTRALSWSLLTNTTDPTWKSTWRTKRMTNVLDTKRNAPVRGLGGNRQSRLFSTSALCSSEIHTRHERPVKRRTLPSEIPAPASNDSNPEIQIQPHSGIRMRQWFMALAALIILPVGFYGGIKLNDAIAQWRQGDISNLGHAENMEDFAKPGERQREAEITASDSALQLNKRIQQLERDYFLLTRERENLEHKLSRLEDRDRI</sequence>
<gene>
    <name evidence="4" type="ORF">MPSI1_000934</name>
</gene>
<dbReference type="EMBL" id="CP118375">
    <property type="protein sequence ID" value="WFD42292.1"/>
    <property type="molecule type" value="Genomic_DNA"/>
</dbReference>
<keyword evidence="3" id="KW-0472">Membrane</keyword>
<feature type="region of interest" description="Disordered" evidence="2">
    <location>
        <begin position="381"/>
        <end position="408"/>
    </location>
</feature>
<feature type="coiled-coil region" evidence="1">
    <location>
        <begin position="484"/>
        <end position="518"/>
    </location>
</feature>
<evidence type="ECO:0000256" key="1">
    <source>
        <dbReference type="SAM" id="Coils"/>
    </source>
</evidence>
<proteinExistence type="predicted"/>
<organism evidence="4 5">
    <name type="scientific">Malassezia psittaci</name>
    <dbReference type="NCBI Taxonomy" id="1821823"/>
    <lineage>
        <taxon>Eukaryota</taxon>
        <taxon>Fungi</taxon>
        <taxon>Dikarya</taxon>
        <taxon>Basidiomycota</taxon>
        <taxon>Ustilaginomycotina</taxon>
        <taxon>Malasseziomycetes</taxon>
        <taxon>Malasseziales</taxon>
        <taxon>Malasseziaceae</taxon>
        <taxon>Malassezia</taxon>
    </lineage>
</organism>
<dbReference type="EC" id="3.1.3.27" evidence="4"/>
<accession>A0AAF0FCL0</accession>
<evidence type="ECO:0000256" key="3">
    <source>
        <dbReference type="SAM" id="Phobius"/>
    </source>
</evidence>
<keyword evidence="3" id="KW-1133">Transmembrane helix</keyword>
<evidence type="ECO:0000313" key="5">
    <source>
        <dbReference type="Proteomes" id="UP001214628"/>
    </source>
</evidence>
<keyword evidence="5" id="KW-1185">Reference proteome</keyword>
<keyword evidence="4" id="KW-0378">Hydrolase</keyword>
<reference evidence="4" key="1">
    <citation type="submission" date="2023-02" db="EMBL/GenBank/DDBJ databases">
        <title>Mating type loci evolution in Malassezia.</title>
        <authorList>
            <person name="Coelho M.A."/>
        </authorList>
    </citation>
    <scope>NUCLEOTIDE SEQUENCE</scope>
    <source>
        <strain evidence="4">CBS 14136</strain>
    </source>
</reference>
<keyword evidence="1" id="KW-0175">Coiled coil</keyword>
<evidence type="ECO:0000256" key="2">
    <source>
        <dbReference type="SAM" id="MobiDB-lite"/>
    </source>
</evidence>
<feature type="compositionally biased region" description="Basic residues" evidence="2">
    <location>
        <begin position="383"/>
        <end position="392"/>
    </location>
</feature>
<protein>
    <submittedName>
        <fullName evidence="4">Phosphatidylglycerophosphatase</fullName>
        <ecNumber evidence="4">3.1.3.27</ecNumber>
    </submittedName>
</protein>
<dbReference type="Pfam" id="PF09419">
    <property type="entry name" value="PGP_phosphatase"/>
    <property type="match status" value="1"/>
</dbReference>
<name>A0AAF0FCL0_9BASI</name>
<evidence type="ECO:0000313" key="4">
    <source>
        <dbReference type="EMBL" id="WFD42292.1"/>
    </source>
</evidence>